<keyword evidence="1" id="KW-1133">Transmembrane helix</keyword>
<organism evidence="3 4">
    <name type="scientific">Moryella indoligenes</name>
    <dbReference type="NCBI Taxonomy" id="371674"/>
    <lineage>
        <taxon>Bacteria</taxon>
        <taxon>Bacillati</taxon>
        <taxon>Bacillota</taxon>
        <taxon>Clostridia</taxon>
        <taxon>Lachnospirales</taxon>
        <taxon>Lachnospiraceae</taxon>
        <taxon>Moryella</taxon>
    </lineage>
</organism>
<reference evidence="3" key="1">
    <citation type="submission" date="2023-07" db="EMBL/GenBank/DDBJ databases">
        <title>Genomic Encyclopedia of Type Strains, Phase IV (KMG-IV): sequencing the most valuable type-strain genomes for metagenomic binning, comparative biology and taxonomic classification.</title>
        <authorList>
            <person name="Goeker M."/>
        </authorList>
    </citation>
    <scope>NUCLEOTIDE SEQUENCE</scope>
    <source>
        <strain evidence="3">DSM 19659</strain>
    </source>
</reference>
<feature type="transmembrane region" description="Helical" evidence="1">
    <location>
        <begin position="135"/>
        <end position="153"/>
    </location>
</feature>
<dbReference type="InterPro" id="IPR010656">
    <property type="entry name" value="DctM"/>
</dbReference>
<evidence type="ECO:0000313" key="4">
    <source>
        <dbReference type="Proteomes" id="UP001241537"/>
    </source>
</evidence>
<feature type="transmembrane region" description="Helical" evidence="1">
    <location>
        <begin position="160"/>
        <end position="179"/>
    </location>
</feature>
<feature type="transmembrane region" description="Helical" evidence="1">
    <location>
        <begin position="199"/>
        <end position="217"/>
    </location>
</feature>
<feature type="transmembrane region" description="Helical" evidence="1">
    <location>
        <begin position="424"/>
        <end position="445"/>
    </location>
</feature>
<accession>A0AAE3VB18</accession>
<proteinExistence type="predicted"/>
<feature type="transmembrane region" description="Helical" evidence="1">
    <location>
        <begin position="386"/>
        <end position="403"/>
    </location>
</feature>
<evidence type="ECO:0000313" key="3">
    <source>
        <dbReference type="EMBL" id="MDQ0152827.1"/>
    </source>
</evidence>
<feature type="transmembrane region" description="Helical" evidence="1">
    <location>
        <begin position="362"/>
        <end position="380"/>
    </location>
</feature>
<dbReference type="AlphaFoldDB" id="A0AAE3VB18"/>
<name>A0AAE3VB18_9FIRM</name>
<dbReference type="Proteomes" id="UP001241537">
    <property type="component" value="Unassembled WGS sequence"/>
</dbReference>
<keyword evidence="4" id="KW-1185">Reference proteome</keyword>
<keyword evidence="1" id="KW-0472">Membrane</keyword>
<feature type="domain" description="TRAP C4-dicarboxylate transport system permease DctM subunit" evidence="2">
    <location>
        <begin position="148"/>
        <end position="570"/>
    </location>
</feature>
<dbReference type="RefSeq" id="WP_307254719.1">
    <property type="nucleotide sequence ID" value="NZ_JAUSTO010000008.1"/>
</dbReference>
<sequence>MSKEDKIKEEVSTAQIDMSTGTAEDVEAVMKKYDRESNTRVWEGKPKTAIRFLSVAFSLYCIWVTLFSTAMPEIRLNVFLGLILILGYLNYPLKKGSEKVNYIPWYDIIIMVAGSAPFFYFAANAERIIKMATRVTKNPIMVVMAVIAVLAFMELCRRCVGIPILCVVGTLLVYTFANVRFGKVIYDLFYTTTGLMNTPINVCAKYIVVFIIFGAFLERTGISAFFIDLANCVAGASAGGPAKVAVISSALCGMVSGSSVGNTVTTGSVTIPMMKRTGYKPEFAGAVEAAASTGGQIMPPIMGAAAFLMAEYMGIPYAQVALKAVLPAVLYFTGIYIAVHLEAKKLGLRGIPKEELPKASKLLPKIYLLLPLIVLVVLVSTNMYTMQFSATVAIFITIAVGIINKDNRITPEKILDALEAGGKGAITVAVACAMAGLVAGCITSTGLASKLITVIVSVSGGRAIIALFLTMLCCIVLGMGVPTTANYCIMAATCAPILMSPEIGIPRVCAHFFVFYFGIVADITPPVALAAYAGSAIAKAPPMKTAFNATRLAIAAFVVPYIFAFSPQMLFEFAAGSSGAVIAFEVVQIIVTSLLGLFLIAAALNGFWMCMINPLIRVLMIAGGLCMMIPGTLTDVGGLAIFALVLVFQKGMAKKKAAQAA</sequence>
<feature type="transmembrane region" description="Helical" evidence="1">
    <location>
        <begin position="594"/>
        <end position="616"/>
    </location>
</feature>
<feature type="transmembrane region" description="Helical" evidence="1">
    <location>
        <begin position="49"/>
        <end position="68"/>
    </location>
</feature>
<feature type="transmembrane region" description="Helical" evidence="1">
    <location>
        <begin position="283"/>
        <end position="308"/>
    </location>
</feature>
<dbReference type="PANTHER" id="PTHR43849:SF2">
    <property type="entry name" value="BLL3936 PROTEIN"/>
    <property type="match status" value="1"/>
</dbReference>
<feature type="transmembrane region" description="Helical" evidence="1">
    <location>
        <begin position="103"/>
        <end position="123"/>
    </location>
</feature>
<dbReference type="InterPro" id="IPR011853">
    <property type="entry name" value="TRAP_DctM-Dct_fused"/>
</dbReference>
<dbReference type="Pfam" id="PF06808">
    <property type="entry name" value="DctM"/>
    <property type="match status" value="1"/>
</dbReference>
<keyword evidence="1" id="KW-0812">Transmembrane</keyword>
<dbReference type="EMBL" id="JAUSTO010000008">
    <property type="protein sequence ID" value="MDQ0152827.1"/>
    <property type="molecule type" value="Genomic_DNA"/>
</dbReference>
<dbReference type="NCBIfam" id="TIGR02123">
    <property type="entry name" value="TRAP_fused"/>
    <property type="match status" value="1"/>
</dbReference>
<feature type="transmembrane region" description="Helical" evidence="1">
    <location>
        <begin position="451"/>
        <end position="477"/>
    </location>
</feature>
<feature type="transmembrane region" description="Helical" evidence="1">
    <location>
        <begin position="513"/>
        <end position="533"/>
    </location>
</feature>
<comment type="caution">
    <text evidence="3">The sequence shown here is derived from an EMBL/GenBank/DDBJ whole genome shotgun (WGS) entry which is preliminary data.</text>
</comment>
<evidence type="ECO:0000259" key="2">
    <source>
        <dbReference type="Pfam" id="PF06808"/>
    </source>
</evidence>
<dbReference type="PANTHER" id="PTHR43849">
    <property type="entry name" value="BLL3936 PROTEIN"/>
    <property type="match status" value="1"/>
</dbReference>
<feature type="transmembrane region" description="Helical" evidence="1">
    <location>
        <begin position="74"/>
        <end position="91"/>
    </location>
</feature>
<feature type="transmembrane region" description="Helical" evidence="1">
    <location>
        <begin position="320"/>
        <end position="341"/>
    </location>
</feature>
<protein>
    <submittedName>
        <fullName evidence="3">TRAP transporter 4TM/12TM fusion protein</fullName>
    </submittedName>
</protein>
<evidence type="ECO:0000256" key="1">
    <source>
        <dbReference type="SAM" id="Phobius"/>
    </source>
</evidence>
<feature type="transmembrane region" description="Helical" evidence="1">
    <location>
        <begin position="622"/>
        <end position="648"/>
    </location>
</feature>
<gene>
    <name evidence="3" type="ORF">J2S20_001525</name>
</gene>